<dbReference type="AlphaFoldDB" id="A0A6N7KSK9"/>
<sequence length="63" mass="6143">MNTTDQLIAGYTAYTDAQEVGASASAEAPATTPTIVTASSPECGAFTVSVVSGAVGATANWGC</sequence>
<dbReference type="InterPro" id="IPR049906">
    <property type="entry name" value="LxmA-like_leader"/>
</dbReference>
<dbReference type="NCBIfam" id="NF038146">
    <property type="entry name" value="LxmA_leader"/>
    <property type="match status" value="1"/>
</dbReference>
<gene>
    <name evidence="1" type="ORF">F7Q99_11940</name>
    <name evidence="2" type="ORF">F7Q99_11945</name>
</gene>
<dbReference type="Proteomes" id="UP000450000">
    <property type="component" value="Unassembled WGS sequence"/>
</dbReference>
<comment type="caution">
    <text evidence="2">The sequence shown here is derived from an EMBL/GenBank/DDBJ whole genome shotgun (WGS) entry which is preliminary data.</text>
</comment>
<name>A0A6N7KSK9_9ACTN</name>
<dbReference type="EMBL" id="WBOF01000001">
    <property type="protein sequence ID" value="MQS12984.1"/>
    <property type="molecule type" value="Genomic_DNA"/>
</dbReference>
<keyword evidence="3" id="KW-1185">Reference proteome</keyword>
<reference evidence="2 3" key="1">
    <citation type="submission" date="2019-09" db="EMBL/GenBank/DDBJ databases">
        <title>Genome Sequences of Streptomyces kaniharaensis ATCC 21070.</title>
        <authorList>
            <person name="Zhu W."/>
            <person name="De Crecy-Lagard V."/>
            <person name="Richards N.G."/>
        </authorList>
    </citation>
    <scope>NUCLEOTIDE SEQUENCE [LARGE SCALE GENOMIC DNA]</scope>
    <source>
        <strain evidence="2 3">SF-557</strain>
    </source>
</reference>
<dbReference type="RefSeq" id="WP_153461215.1">
    <property type="nucleotide sequence ID" value="NZ_WBOF01000001.1"/>
</dbReference>
<accession>A0A6N7KSK9</accession>
<proteinExistence type="predicted"/>
<dbReference type="EMBL" id="WBOF01000001">
    <property type="protein sequence ID" value="MQS12983.1"/>
    <property type="molecule type" value="Genomic_DNA"/>
</dbReference>
<evidence type="ECO:0000313" key="2">
    <source>
        <dbReference type="EMBL" id="MQS12984.1"/>
    </source>
</evidence>
<organism evidence="2 3">
    <name type="scientific">Streptomyces kaniharaensis</name>
    <dbReference type="NCBI Taxonomy" id="212423"/>
    <lineage>
        <taxon>Bacteria</taxon>
        <taxon>Bacillati</taxon>
        <taxon>Actinomycetota</taxon>
        <taxon>Actinomycetes</taxon>
        <taxon>Kitasatosporales</taxon>
        <taxon>Streptomycetaceae</taxon>
        <taxon>Streptomyces</taxon>
    </lineage>
</organism>
<evidence type="ECO:0000313" key="1">
    <source>
        <dbReference type="EMBL" id="MQS12983.1"/>
    </source>
</evidence>
<protein>
    <submittedName>
        <fullName evidence="2">Uncharacterized protein</fullName>
    </submittedName>
</protein>
<evidence type="ECO:0000313" key="3">
    <source>
        <dbReference type="Proteomes" id="UP000450000"/>
    </source>
</evidence>